<dbReference type="Gene3D" id="6.10.340.10">
    <property type="match status" value="1"/>
</dbReference>
<keyword evidence="14" id="KW-0175">Coiled coil</keyword>
<evidence type="ECO:0000256" key="3">
    <source>
        <dbReference type="ARBA" id="ARBA00012438"/>
    </source>
</evidence>
<evidence type="ECO:0000256" key="11">
    <source>
        <dbReference type="ARBA" id="ARBA00022989"/>
    </source>
</evidence>
<dbReference type="NCBIfam" id="TIGR00229">
    <property type="entry name" value="sensory_box"/>
    <property type="match status" value="1"/>
</dbReference>
<keyword evidence="9" id="KW-0418">Kinase</keyword>
<gene>
    <name evidence="19" type="ORF">ENL31_00405</name>
</gene>
<feature type="domain" description="HAMP" evidence="18">
    <location>
        <begin position="258"/>
        <end position="310"/>
    </location>
</feature>
<evidence type="ECO:0000256" key="6">
    <source>
        <dbReference type="ARBA" id="ARBA00022679"/>
    </source>
</evidence>
<dbReference type="Pfam" id="PF00672">
    <property type="entry name" value="HAMP"/>
    <property type="match status" value="1"/>
</dbReference>
<evidence type="ECO:0000256" key="9">
    <source>
        <dbReference type="ARBA" id="ARBA00022777"/>
    </source>
</evidence>
<organism evidence="19">
    <name type="scientific">Candidatus Aciduliprofundum boonei</name>
    <dbReference type="NCBI Taxonomy" id="379547"/>
    <lineage>
        <taxon>Archaea</taxon>
        <taxon>Methanobacteriati</taxon>
        <taxon>Thermoplasmatota</taxon>
        <taxon>DHVE2 group</taxon>
        <taxon>Candidatus Aciduliprofundum</taxon>
    </lineage>
</organism>
<evidence type="ECO:0000256" key="4">
    <source>
        <dbReference type="ARBA" id="ARBA00022475"/>
    </source>
</evidence>
<keyword evidence="8" id="KW-0547">Nucleotide-binding</keyword>
<comment type="subcellular location">
    <subcellularLocation>
        <location evidence="2">Cell membrane</location>
        <topology evidence="2">Multi-pass membrane protein</topology>
    </subcellularLocation>
</comment>
<proteinExistence type="predicted"/>
<dbReference type="CDD" id="cd00130">
    <property type="entry name" value="PAS"/>
    <property type="match status" value="1"/>
</dbReference>
<keyword evidence="13 15" id="KW-0472">Membrane</keyword>
<dbReference type="CDD" id="cd06225">
    <property type="entry name" value="HAMP"/>
    <property type="match status" value="1"/>
</dbReference>
<dbReference type="AlphaFoldDB" id="A0A7J3T8U2"/>
<feature type="transmembrane region" description="Helical" evidence="15">
    <location>
        <begin position="239"/>
        <end position="258"/>
    </location>
</feature>
<dbReference type="Gene3D" id="3.30.450.20">
    <property type="entry name" value="PAS domain"/>
    <property type="match status" value="2"/>
</dbReference>
<reference evidence="19" key="1">
    <citation type="journal article" date="2020" name="mSystems">
        <title>Genome- and Community-Level Interaction Insights into Carbon Utilization and Element Cycling Functions of Hydrothermarchaeota in Hydrothermal Sediment.</title>
        <authorList>
            <person name="Zhou Z."/>
            <person name="Liu Y."/>
            <person name="Xu W."/>
            <person name="Pan J."/>
            <person name="Luo Z.H."/>
            <person name="Li M."/>
        </authorList>
    </citation>
    <scope>NUCLEOTIDE SEQUENCE [LARGE SCALE GENOMIC DNA]</scope>
    <source>
        <strain evidence="19">HyVt-85</strain>
    </source>
</reference>
<dbReference type="PROSITE" id="PS50113">
    <property type="entry name" value="PAC"/>
    <property type="match status" value="1"/>
</dbReference>
<dbReference type="PROSITE" id="PS50112">
    <property type="entry name" value="PAS"/>
    <property type="match status" value="1"/>
</dbReference>
<protein>
    <recommendedName>
        <fullName evidence="3">histidine kinase</fullName>
        <ecNumber evidence="3">2.7.13.3</ecNumber>
    </recommendedName>
</protein>
<feature type="non-terminal residue" evidence="19">
    <location>
        <position position="473"/>
    </location>
</feature>
<dbReference type="InterPro" id="IPR035965">
    <property type="entry name" value="PAS-like_dom_sf"/>
</dbReference>
<dbReference type="SMART" id="SM00304">
    <property type="entry name" value="HAMP"/>
    <property type="match status" value="1"/>
</dbReference>
<keyword evidence="5" id="KW-0597">Phosphoprotein</keyword>
<dbReference type="SUPFAM" id="SSF55785">
    <property type="entry name" value="PYP-like sensor domain (PAS domain)"/>
    <property type="match status" value="1"/>
</dbReference>
<dbReference type="CDD" id="cd12913">
    <property type="entry name" value="PDC1_MCP_like"/>
    <property type="match status" value="1"/>
</dbReference>
<dbReference type="SUPFAM" id="SSF158472">
    <property type="entry name" value="HAMP domain-like"/>
    <property type="match status" value="1"/>
</dbReference>
<keyword evidence="10" id="KW-0067">ATP-binding</keyword>
<dbReference type="SMART" id="SM00091">
    <property type="entry name" value="PAS"/>
    <property type="match status" value="1"/>
</dbReference>
<evidence type="ECO:0000256" key="14">
    <source>
        <dbReference type="SAM" id="Coils"/>
    </source>
</evidence>
<evidence type="ECO:0000256" key="8">
    <source>
        <dbReference type="ARBA" id="ARBA00022741"/>
    </source>
</evidence>
<dbReference type="InterPro" id="IPR003660">
    <property type="entry name" value="HAMP_dom"/>
</dbReference>
<evidence type="ECO:0000256" key="2">
    <source>
        <dbReference type="ARBA" id="ARBA00004651"/>
    </source>
</evidence>
<dbReference type="InterPro" id="IPR000014">
    <property type="entry name" value="PAS"/>
</dbReference>
<dbReference type="SMART" id="SM00086">
    <property type="entry name" value="PAC"/>
    <property type="match status" value="1"/>
</dbReference>
<name>A0A7J3T8U2_9ARCH</name>
<evidence type="ECO:0000313" key="19">
    <source>
        <dbReference type="EMBL" id="HHE75572.1"/>
    </source>
</evidence>
<dbReference type="SUPFAM" id="SSF103190">
    <property type="entry name" value="Sensory domain-like"/>
    <property type="match status" value="1"/>
</dbReference>
<dbReference type="GO" id="GO:0005524">
    <property type="term" value="F:ATP binding"/>
    <property type="evidence" value="ECO:0007669"/>
    <property type="project" value="UniProtKB-KW"/>
</dbReference>
<dbReference type="GO" id="GO:0000155">
    <property type="term" value="F:phosphorelay sensor kinase activity"/>
    <property type="evidence" value="ECO:0007669"/>
    <property type="project" value="TreeGrafter"/>
</dbReference>
<dbReference type="PROSITE" id="PS50885">
    <property type="entry name" value="HAMP"/>
    <property type="match status" value="1"/>
</dbReference>
<dbReference type="PANTHER" id="PTHR45528">
    <property type="entry name" value="SENSOR HISTIDINE KINASE CPXA"/>
    <property type="match status" value="1"/>
</dbReference>
<dbReference type="EMBL" id="DRTM01000031">
    <property type="protein sequence ID" value="HHE75572.1"/>
    <property type="molecule type" value="Genomic_DNA"/>
</dbReference>
<dbReference type="InterPro" id="IPR033479">
    <property type="entry name" value="dCache_1"/>
</dbReference>
<comment type="catalytic activity">
    <reaction evidence="1">
        <text>ATP + protein L-histidine = ADP + protein N-phospho-L-histidine.</text>
        <dbReference type="EC" id="2.7.13.3"/>
    </reaction>
</comment>
<keyword evidence="12" id="KW-0902">Two-component regulatory system</keyword>
<dbReference type="Pfam" id="PF13426">
    <property type="entry name" value="PAS_9"/>
    <property type="match status" value="1"/>
</dbReference>
<dbReference type="InterPro" id="IPR001610">
    <property type="entry name" value="PAC"/>
</dbReference>
<dbReference type="GO" id="GO:0005886">
    <property type="term" value="C:plasma membrane"/>
    <property type="evidence" value="ECO:0007669"/>
    <property type="project" value="UniProtKB-SubCell"/>
</dbReference>
<comment type="caution">
    <text evidence="19">The sequence shown here is derived from an EMBL/GenBank/DDBJ whole genome shotgun (WGS) entry which is preliminary data.</text>
</comment>
<evidence type="ECO:0000259" key="16">
    <source>
        <dbReference type="PROSITE" id="PS50112"/>
    </source>
</evidence>
<evidence type="ECO:0000256" key="1">
    <source>
        <dbReference type="ARBA" id="ARBA00000085"/>
    </source>
</evidence>
<sequence>MSYFFIALNRTDGWEEDMKNFEYVKQTFDAILVGKNKIKINLIFFGLENGICFLSDSTVVKYMSENIPQFDHRERIWYTLAKEKNTTVWSPLYVDANTGELVTTLSKPIYIDGEFIGVLGLDLLLTTIKNEILDIRYEEAGIPLVVERNGNIIVHPEYTVGNKSWNDTFPEENILNIPSLSPLSDEIFNASTGFEIVNMDGKSTYAVFAPVDEINGSLLFLLPEEVVMRSINDTINHTIFFLILVFLFIVLVILLFVSSLTKPVEELRAGAMEVAKGNLDYKLDIKSNDEFGELSKDFNRMVERLKKTTQELKESQERYKSIFDESTDVIYITTEDGRVIDINKAGEKLFGYTREELMKMDPAEFYENKEDREKFKREIEKKGFVKDYEVRFRRKDGKLLDCILSTTMIKKGGKTYYQGIIRDVTPLKEAKRQLDMYNSLLRHDISNRNQITLGCLELLMEEDMDEEKKELIK</sequence>
<keyword evidence="11 15" id="KW-1133">Transmembrane helix</keyword>
<dbReference type="InterPro" id="IPR029151">
    <property type="entry name" value="Sensor-like_sf"/>
</dbReference>
<evidence type="ECO:0000259" key="18">
    <source>
        <dbReference type="PROSITE" id="PS50885"/>
    </source>
</evidence>
<evidence type="ECO:0000256" key="13">
    <source>
        <dbReference type="ARBA" id="ARBA00023136"/>
    </source>
</evidence>
<evidence type="ECO:0000256" key="12">
    <source>
        <dbReference type="ARBA" id="ARBA00023012"/>
    </source>
</evidence>
<dbReference type="PANTHER" id="PTHR45528:SF10">
    <property type="entry name" value="METHYL-ACCEPTING CHEMOTAXIS PROTEIN"/>
    <property type="match status" value="1"/>
</dbReference>
<evidence type="ECO:0000259" key="17">
    <source>
        <dbReference type="PROSITE" id="PS50113"/>
    </source>
</evidence>
<accession>A0A7J3T8U2</accession>
<evidence type="ECO:0000256" key="10">
    <source>
        <dbReference type="ARBA" id="ARBA00022840"/>
    </source>
</evidence>
<dbReference type="Pfam" id="PF02743">
    <property type="entry name" value="dCache_1"/>
    <property type="match status" value="1"/>
</dbReference>
<dbReference type="EC" id="2.7.13.3" evidence="3"/>
<evidence type="ECO:0000256" key="5">
    <source>
        <dbReference type="ARBA" id="ARBA00022553"/>
    </source>
</evidence>
<dbReference type="InterPro" id="IPR000700">
    <property type="entry name" value="PAS-assoc_C"/>
</dbReference>
<keyword evidence="6" id="KW-0808">Transferase</keyword>
<feature type="domain" description="PAS" evidence="16">
    <location>
        <begin position="315"/>
        <end position="381"/>
    </location>
</feature>
<dbReference type="Proteomes" id="UP000886130">
    <property type="component" value="Unassembled WGS sequence"/>
</dbReference>
<keyword evidence="7 15" id="KW-0812">Transmembrane</keyword>
<dbReference type="InterPro" id="IPR050398">
    <property type="entry name" value="HssS/ArlS-like"/>
</dbReference>
<evidence type="ECO:0000256" key="7">
    <source>
        <dbReference type="ARBA" id="ARBA00022692"/>
    </source>
</evidence>
<keyword evidence="4" id="KW-1003">Cell membrane</keyword>
<evidence type="ECO:0000256" key="15">
    <source>
        <dbReference type="SAM" id="Phobius"/>
    </source>
</evidence>
<feature type="coiled-coil region" evidence="14">
    <location>
        <begin position="298"/>
        <end position="325"/>
    </location>
</feature>
<feature type="domain" description="PAC" evidence="17">
    <location>
        <begin position="386"/>
        <end position="436"/>
    </location>
</feature>